<protein>
    <recommendedName>
        <fullName evidence="5">Aminotransferase yhxA</fullName>
    </recommendedName>
</protein>
<organism evidence="3 4">
    <name type="scientific">Ureibacillus aquaedulcis</name>
    <dbReference type="NCBI Taxonomy" id="3058421"/>
    <lineage>
        <taxon>Bacteria</taxon>
        <taxon>Bacillati</taxon>
        <taxon>Bacillota</taxon>
        <taxon>Bacilli</taxon>
        <taxon>Bacillales</taxon>
        <taxon>Caryophanaceae</taxon>
        <taxon>Ureibacillus</taxon>
    </lineage>
</organism>
<name>A0ABT8GM90_9BACL</name>
<evidence type="ECO:0000313" key="3">
    <source>
        <dbReference type="EMBL" id="MDN4492547.1"/>
    </source>
</evidence>
<feature type="signal peptide" evidence="2">
    <location>
        <begin position="1"/>
        <end position="24"/>
    </location>
</feature>
<evidence type="ECO:0008006" key="5">
    <source>
        <dbReference type="Google" id="ProtNLM"/>
    </source>
</evidence>
<reference evidence="3" key="1">
    <citation type="submission" date="2023-07" db="EMBL/GenBank/DDBJ databases">
        <title>Ureibacillus sp. isolated from freshwater well.</title>
        <authorList>
            <person name="Kirdat K."/>
            <person name="Bhatt A."/>
            <person name="Teware R."/>
            <person name="Bhavsar Y."/>
            <person name="Yadav A."/>
        </authorList>
    </citation>
    <scope>NUCLEOTIDE SEQUENCE</scope>
    <source>
        <strain evidence="3">BA0131</strain>
    </source>
</reference>
<evidence type="ECO:0000256" key="2">
    <source>
        <dbReference type="SAM" id="SignalP"/>
    </source>
</evidence>
<dbReference type="PROSITE" id="PS51257">
    <property type="entry name" value="PROKAR_LIPOPROTEIN"/>
    <property type="match status" value="1"/>
</dbReference>
<feature type="region of interest" description="Disordered" evidence="1">
    <location>
        <begin position="86"/>
        <end position="112"/>
    </location>
</feature>
<dbReference type="Proteomes" id="UP001172743">
    <property type="component" value="Unassembled WGS sequence"/>
</dbReference>
<dbReference type="EMBL" id="JAUHTQ010000002">
    <property type="protein sequence ID" value="MDN4492547.1"/>
    <property type="molecule type" value="Genomic_DNA"/>
</dbReference>
<comment type="caution">
    <text evidence="3">The sequence shown here is derived from an EMBL/GenBank/DDBJ whole genome shotgun (WGS) entry which is preliminary data.</text>
</comment>
<feature type="compositionally biased region" description="Gly residues" evidence="1">
    <location>
        <begin position="102"/>
        <end position="112"/>
    </location>
</feature>
<proteinExistence type="predicted"/>
<feature type="chain" id="PRO_5045565723" description="Aminotransferase yhxA" evidence="2">
    <location>
        <begin position="25"/>
        <end position="112"/>
    </location>
</feature>
<accession>A0ABT8GM90</accession>
<feature type="compositionally biased region" description="Low complexity" evidence="1">
    <location>
        <begin position="86"/>
        <end position="101"/>
    </location>
</feature>
<sequence length="112" mass="11858">MSKTKKMMVGVLGAAALVSLTACAEEEAYGAPTGTDCDDWEWDSTTDSYYCDDDDSIRAGHYFYGGHYYDSKKKLTGSSLYKSNTNTYSNSSSGSSTFKSGIGSGTKGGFGG</sequence>
<keyword evidence="2" id="KW-0732">Signal</keyword>
<gene>
    <name evidence="3" type="ORF">QYB95_03260</name>
</gene>
<evidence type="ECO:0000313" key="4">
    <source>
        <dbReference type="Proteomes" id="UP001172743"/>
    </source>
</evidence>
<evidence type="ECO:0000256" key="1">
    <source>
        <dbReference type="SAM" id="MobiDB-lite"/>
    </source>
</evidence>
<dbReference type="RefSeq" id="WP_301136660.1">
    <property type="nucleotide sequence ID" value="NZ_JAUHTQ010000002.1"/>
</dbReference>
<keyword evidence="4" id="KW-1185">Reference proteome</keyword>